<dbReference type="EMBL" id="GIFC01016871">
    <property type="protein sequence ID" value="MXU98954.1"/>
    <property type="molecule type" value="Transcribed_RNA"/>
</dbReference>
<feature type="domain" description="THAP-type" evidence="14">
    <location>
        <begin position="5"/>
        <end position="84"/>
    </location>
</feature>
<dbReference type="GO" id="GO:0008270">
    <property type="term" value="F:zinc ion binding"/>
    <property type="evidence" value="ECO:0007669"/>
    <property type="project" value="UniProtKB-KW"/>
</dbReference>
<evidence type="ECO:0000256" key="7">
    <source>
        <dbReference type="ARBA" id="ARBA00023054"/>
    </source>
</evidence>
<proteinExistence type="inferred from homology"/>
<protein>
    <submittedName>
        <fullName evidence="15">Putative purinergic receptor p2x</fullName>
    </submittedName>
</protein>
<dbReference type="PROSITE" id="PS50950">
    <property type="entry name" value="ZF_THAP"/>
    <property type="match status" value="1"/>
</dbReference>
<keyword evidence="3" id="KW-0479">Metal-binding</keyword>
<evidence type="ECO:0000256" key="3">
    <source>
        <dbReference type="ARBA" id="ARBA00022723"/>
    </source>
</evidence>
<comment type="subcellular location">
    <subcellularLocation>
        <location evidence="1">Nucleus</location>
        <location evidence="1">Nucleoplasm</location>
    </subcellularLocation>
</comment>
<dbReference type="GO" id="GO:0043565">
    <property type="term" value="F:sequence-specific DNA binding"/>
    <property type="evidence" value="ECO:0007669"/>
    <property type="project" value="InterPro"/>
</dbReference>
<evidence type="ECO:0000256" key="2">
    <source>
        <dbReference type="ARBA" id="ARBA00006177"/>
    </source>
</evidence>
<keyword evidence="10" id="KW-0539">Nucleus</keyword>
<evidence type="ECO:0000256" key="6">
    <source>
        <dbReference type="ARBA" id="ARBA00023015"/>
    </source>
</evidence>
<evidence type="ECO:0000256" key="13">
    <source>
        <dbReference type="SAM" id="MobiDB-lite"/>
    </source>
</evidence>
<dbReference type="Gene3D" id="6.20.210.20">
    <property type="entry name" value="THAP domain"/>
    <property type="match status" value="1"/>
</dbReference>
<dbReference type="InterPro" id="IPR026516">
    <property type="entry name" value="THAP1/10"/>
</dbReference>
<keyword evidence="15" id="KW-0675">Receptor</keyword>
<evidence type="ECO:0000313" key="15">
    <source>
        <dbReference type="EMBL" id="MXU98954.1"/>
    </source>
</evidence>
<evidence type="ECO:0000256" key="10">
    <source>
        <dbReference type="ARBA" id="ARBA00023242"/>
    </source>
</evidence>
<dbReference type="InterPro" id="IPR038441">
    <property type="entry name" value="THAP_Znf_sf"/>
</dbReference>
<dbReference type="SMART" id="SM00980">
    <property type="entry name" value="THAP"/>
    <property type="match status" value="1"/>
</dbReference>
<dbReference type="PANTHER" id="PTHR46600">
    <property type="entry name" value="THAP DOMAIN-CONTAINING"/>
    <property type="match status" value="1"/>
</dbReference>
<dbReference type="SUPFAM" id="SSF57716">
    <property type="entry name" value="Glucocorticoid receptor-like (DNA-binding domain)"/>
    <property type="match status" value="1"/>
</dbReference>
<dbReference type="GO" id="GO:0005654">
    <property type="term" value="C:nucleoplasm"/>
    <property type="evidence" value="ECO:0007669"/>
    <property type="project" value="UniProtKB-SubCell"/>
</dbReference>
<keyword evidence="6" id="KW-0805">Transcription regulation</keyword>
<name>A0A6B0VAY7_IXORI</name>
<sequence>MSVPVKRRRCSVSCCKPSDRDAECISSHGVPEDNNLRASWLEAIGCSSSDTFFRVCSRHFAPDAFKPRTGARLQLKPGVIPTLFLPTATAAAPLGKDVPGHSDTPEIESILPDDGLGWGSSSDNSSTEAVTIKTEPPEYVEQDEEPSSLVPAFTKDYTDMTKVTFHFNAEPQVSEETGRSHSAAVAVKIEPPDPTEVHTKAASTGTARQSGTIPANARLGLCSESYPNGSEILRRILSRGKTDRALLDAGLDASSANTVMTAVTIKKEPECCEEVWEPRNPVPALTKGEPPDPTDVTEATFHTNPELQVSKEAQERGNAAVAVKIGLLSQCRFIARCHSECWNHLCFQSLKIRWKSTLWRFLWGQVCSCVLLWALPTTGSDVHC</sequence>
<reference evidence="15" key="1">
    <citation type="submission" date="2019-12" db="EMBL/GenBank/DDBJ databases">
        <title>An insight into the sialome of adult female Ixodes ricinus ticks feeding for 6 days.</title>
        <authorList>
            <person name="Perner J."/>
            <person name="Ribeiro J.M.C."/>
        </authorList>
    </citation>
    <scope>NUCLEOTIDE SEQUENCE</scope>
    <source>
        <strain evidence="15">Semi-engorged</strain>
        <tissue evidence="15">Salivary glands</tissue>
    </source>
</reference>
<keyword evidence="9" id="KW-0804">Transcription</keyword>
<keyword evidence="7" id="KW-0175">Coiled coil</keyword>
<dbReference type="SMART" id="SM00692">
    <property type="entry name" value="DM3"/>
    <property type="match status" value="1"/>
</dbReference>
<evidence type="ECO:0000259" key="14">
    <source>
        <dbReference type="PROSITE" id="PS50950"/>
    </source>
</evidence>
<feature type="compositionally biased region" description="Polar residues" evidence="13">
    <location>
        <begin position="119"/>
        <end position="129"/>
    </location>
</feature>
<evidence type="ECO:0000256" key="8">
    <source>
        <dbReference type="ARBA" id="ARBA00023125"/>
    </source>
</evidence>
<comment type="similarity">
    <text evidence="2">Belongs to the THAP1 family.</text>
</comment>
<evidence type="ECO:0000256" key="11">
    <source>
        <dbReference type="ARBA" id="ARBA00023306"/>
    </source>
</evidence>
<keyword evidence="11" id="KW-0131">Cell cycle</keyword>
<organism evidence="15">
    <name type="scientific">Ixodes ricinus</name>
    <name type="common">Common tick</name>
    <name type="synonym">Acarus ricinus</name>
    <dbReference type="NCBI Taxonomy" id="34613"/>
    <lineage>
        <taxon>Eukaryota</taxon>
        <taxon>Metazoa</taxon>
        <taxon>Ecdysozoa</taxon>
        <taxon>Arthropoda</taxon>
        <taxon>Chelicerata</taxon>
        <taxon>Arachnida</taxon>
        <taxon>Acari</taxon>
        <taxon>Parasitiformes</taxon>
        <taxon>Ixodida</taxon>
        <taxon>Ixodoidea</taxon>
        <taxon>Ixodidae</taxon>
        <taxon>Ixodinae</taxon>
        <taxon>Ixodes</taxon>
    </lineage>
</organism>
<keyword evidence="8 12" id="KW-0238">DNA-binding</keyword>
<evidence type="ECO:0000256" key="5">
    <source>
        <dbReference type="ARBA" id="ARBA00022833"/>
    </source>
</evidence>
<accession>A0A6B0VAY7</accession>
<dbReference type="PANTHER" id="PTHR46600:SF1">
    <property type="entry name" value="THAP DOMAIN-CONTAINING PROTEIN 1"/>
    <property type="match status" value="1"/>
</dbReference>
<evidence type="ECO:0000256" key="4">
    <source>
        <dbReference type="ARBA" id="ARBA00022771"/>
    </source>
</evidence>
<keyword evidence="4 12" id="KW-0863">Zinc-finger</keyword>
<evidence type="ECO:0000256" key="1">
    <source>
        <dbReference type="ARBA" id="ARBA00004642"/>
    </source>
</evidence>
<keyword evidence="5" id="KW-0862">Zinc</keyword>
<evidence type="ECO:0000256" key="12">
    <source>
        <dbReference type="PROSITE-ProRule" id="PRU00309"/>
    </source>
</evidence>
<feature type="region of interest" description="Disordered" evidence="13">
    <location>
        <begin position="112"/>
        <end position="132"/>
    </location>
</feature>
<dbReference type="Pfam" id="PF05485">
    <property type="entry name" value="THAP"/>
    <property type="match status" value="1"/>
</dbReference>
<evidence type="ECO:0000256" key="9">
    <source>
        <dbReference type="ARBA" id="ARBA00023163"/>
    </source>
</evidence>
<dbReference type="InterPro" id="IPR006612">
    <property type="entry name" value="THAP_Znf"/>
</dbReference>
<dbReference type="AlphaFoldDB" id="A0A6B0VAY7"/>